<accession>A0A1M6P822</accession>
<dbReference type="EMBL" id="FRAD01000012">
    <property type="protein sequence ID" value="SHK04050.1"/>
    <property type="molecule type" value="Genomic_DNA"/>
</dbReference>
<reference evidence="5 6" key="1">
    <citation type="submission" date="2016-11" db="EMBL/GenBank/DDBJ databases">
        <authorList>
            <person name="Jaros S."/>
            <person name="Januszkiewicz K."/>
            <person name="Wedrychowicz H."/>
        </authorList>
    </citation>
    <scope>NUCLEOTIDE SEQUENCE [LARGE SCALE GENOMIC DNA]</scope>
    <source>
        <strain evidence="5 6">DSM 3090</strain>
    </source>
</reference>
<dbReference type="AlphaFoldDB" id="A0A1M6P822"/>
<dbReference type="CDD" id="cd00563">
    <property type="entry name" value="Dtyr_deacylase"/>
    <property type="match status" value="1"/>
</dbReference>
<evidence type="ECO:0000256" key="1">
    <source>
        <dbReference type="ARBA" id="ARBA00009673"/>
    </source>
</evidence>
<dbReference type="Gene3D" id="3.50.80.10">
    <property type="entry name" value="D-tyrosyl-tRNA(Tyr) deacylase"/>
    <property type="match status" value="1"/>
</dbReference>
<keyword evidence="6" id="KW-1185">Reference proteome</keyword>
<keyword evidence="4" id="KW-0963">Cytoplasm</keyword>
<dbReference type="GO" id="GO:0000049">
    <property type="term" value="F:tRNA binding"/>
    <property type="evidence" value="ECO:0007669"/>
    <property type="project" value="UniProtKB-UniRule"/>
</dbReference>
<keyword evidence="2 4" id="KW-0820">tRNA-binding</keyword>
<dbReference type="EC" id="3.1.1.-" evidence="4"/>
<evidence type="ECO:0000256" key="3">
    <source>
        <dbReference type="ARBA" id="ARBA00022801"/>
    </source>
</evidence>
<protein>
    <recommendedName>
        <fullName evidence="4">D-aminoacyl-tRNA deacylase</fullName>
        <shortName evidence="4">DTD</shortName>
        <ecNumber evidence="4">3.1.1.96</ecNumber>
    </recommendedName>
    <alternativeName>
        <fullName evidence="4">Gly-tRNA(Ala) deacylase</fullName>
        <ecNumber evidence="4">3.1.1.-</ecNumber>
    </alternativeName>
</protein>
<dbReference type="PANTHER" id="PTHR10472">
    <property type="entry name" value="D-TYROSYL-TRNA TYR DEACYLASE"/>
    <property type="match status" value="1"/>
</dbReference>
<dbReference type="NCBIfam" id="TIGR00256">
    <property type="entry name" value="D-aminoacyl-tRNA deacylase"/>
    <property type="match status" value="1"/>
</dbReference>
<proteinExistence type="inferred from homology"/>
<keyword evidence="3 4" id="KW-0378">Hydrolase</keyword>
<dbReference type="Proteomes" id="UP000183952">
    <property type="component" value="Unassembled WGS sequence"/>
</dbReference>
<gene>
    <name evidence="4" type="primary">dtd</name>
    <name evidence="5" type="ORF">SAMN02745248_01625</name>
</gene>
<feature type="short sequence motif" description="Gly-cisPro motif, important for rejection of L-amino acids" evidence="4">
    <location>
        <begin position="137"/>
        <end position="138"/>
    </location>
</feature>
<evidence type="ECO:0000313" key="5">
    <source>
        <dbReference type="EMBL" id="SHK04050.1"/>
    </source>
</evidence>
<dbReference type="PANTHER" id="PTHR10472:SF5">
    <property type="entry name" value="D-AMINOACYL-TRNA DEACYLASE 1"/>
    <property type="match status" value="1"/>
</dbReference>
<dbReference type="InterPro" id="IPR023509">
    <property type="entry name" value="DTD-like_sf"/>
</dbReference>
<sequence length="149" mass="16836">MRAVVQRVNYSSVEVDNKLVGEIHKGYNVLLGVSTEDTIEDAVYLRDKIVNLRVFEDEDGKMNRSLLDVQGELLIVSQFTLYGDCRKGRRPSFVQALGGDKAKELYEYFLEICKEEVSKVEHGIFGADMKVTIENSGPVTILIDSKKLF</sequence>
<evidence type="ECO:0000313" key="6">
    <source>
        <dbReference type="Proteomes" id="UP000183952"/>
    </source>
</evidence>
<dbReference type="GO" id="GO:0106026">
    <property type="term" value="F:Gly-tRNA(Ala) deacylase activity"/>
    <property type="evidence" value="ECO:0007669"/>
    <property type="project" value="UniProtKB-UniRule"/>
</dbReference>
<dbReference type="FunFam" id="3.50.80.10:FF:000001">
    <property type="entry name" value="D-aminoacyl-tRNA deacylase"/>
    <property type="match status" value="1"/>
</dbReference>
<dbReference type="Pfam" id="PF02580">
    <property type="entry name" value="Tyr_Deacylase"/>
    <property type="match status" value="1"/>
</dbReference>
<dbReference type="STRING" id="1121331.SAMN02745248_01625"/>
<comment type="subcellular location">
    <subcellularLocation>
        <location evidence="4">Cytoplasm</location>
    </subcellularLocation>
</comment>
<keyword evidence="4" id="KW-0694">RNA-binding</keyword>
<dbReference type="GO" id="GO:0019478">
    <property type="term" value="P:D-amino acid catabolic process"/>
    <property type="evidence" value="ECO:0007669"/>
    <property type="project" value="UniProtKB-UniRule"/>
</dbReference>
<evidence type="ECO:0000256" key="2">
    <source>
        <dbReference type="ARBA" id="ARBA00022555"/>
    </source>
</evidence>
<dbReference type="GO" id="GO:0005737">
    <property type="term" value="C:cytoplasm"/>
    <property type="evidence" value="ECO:0007669"/>
    <property type="project" value="UniProtKB-SubCell"/>
</dbReference>
<dbReference type="OrthoDB" id="9801395at2"/>
<dbReference type="HAMAP" id="MF_00518">
    <property type="entry name" value="Deacylase_Dtd"/>
    <property type="match status" value="1"/>
</dbReference>
<comment type="subunit">
    <text evidence="4">Homodimer.</text>
</comment>
<evidence type="ECO:0000256" key="4">
    <source>
        <dbReference type="HAMAP-Rule" id="MF_00518"/>
    </source>
</evidence>
<dbReference type="GO" id="GO:0043908">
    <property type="term" value="F:Ser(Gly)-tRNA(Ala) hydrolase activity"/>
    <property type="evidence" value="ECO:0007669"/>
    <property type="project" value="UniProtKB-UniRule"/>
</dbReference>
<comment type="catalytic activity">
    <reaction evidence="4">
        <text>glycyl-tRNA(Ala) + H2O = tRNA(Ala) + glycine + H(+)</text>
        <dbReference type="Rhea" id="RHEA:53744"/>
        <dbReference type="Rhea" id="RHEA-COMP:9657"/>
        <dbReference type="Rhea" id="RHEA-COMP:13640"/>
        <dbReference type="ChEBI" id="CHEBI:15377"/>
        <dbReference type="ChEBI" id="CHEBI:15378"/>
        <dbReference type="ChEBI" id="CHEBI:57305"/>
        <dbReference type="ChEBI" id="CHEBI:78442"/>
        <dbReference type="ChEBI" id="CHEBI:78522"/>
    </reaction>
</comment>
<comment type="domain">
    <text evidence="4">A Gly-cisPro motif from one monomer fits into the active site of the other monomer to allow specific chiral rejection of L-amino acids.</text>
</comment>
<dbReference type="RefSeq" id="WP_072903582.1">
    <property type="nucleotide sequence ID" value="NZ_FRAD01000012.1"/>
</dbReference>
<comment type="similarity">
    <text evidence="1 4">Belongs to the DTD family.</text>
</comment>
<dbReference type="GO" id="GO:0051500">
    <property type="term" value="F:D-tyrosyl-tRNA(Tyr) deacylase activity"/>
    <property type="evidence" value="ECO:0007669"/>
    <property type="project" value="TreeGrafter"/>
</dbReference>
<comment type="function">
    <text evidence="4">An aminoacyl-tRNA editing enzyme that deacylates mischarged D-aminoacyl-tRNAs. Also deacylates mischarged glycyl-tRNA(Ala), protecting cells against glycine mischarging by AlaRS. Acts via tRNA-based rather than protein-based catalysis; rejects L-amino acids rather than detecting D-amino acids in the active site. By recycling D-aminoacyl-tRNA to D-amino acids and free tRNA molecules, this enzyme counteracts the toxicity associated with the formation of D-aminoacyl-tRNA entities in vivo and helps enforce protein L-homochirality.</text>
</comment>
<dbReference type="InterPro" id="IPR003732">
    <property type="entry name" value="Daa-tRNA_deacyls_DTD"/>
</dbReference>
<dbReference type="EC" id="3.1.1.96" evidence="4"/>
<dbReference type="SUPFAM" id="SSF69500">
    <property type="entry name" value="DTD-like"/>
    <property type="match status" value="1"/>
</dbReference>
<comment type="catalytic activity">
    <reaction evidence="4">
        <text>a D-aminoacyl-tRNA + H2O = a tRNA + a D-alpha-amino acid + H(+)</text>
        <dbReference type="Rhea" id="RHEA:13953"/>
        <dbReference type="Rhea" id="RHEA-COMP:10123"/>
        <dbReference type="Rhea" id="RHEA-COMP:10124"/>
        <dbReference type="ChEBI" id="CHEBI:15377"/>
        <dbReference type="ChEBI" id="CHEBI:15378"/>
        <dbReference type="ChEBI" id="CHEBI:59871"/>
        <dbReference type="ChEBI" id="CHEBI:78442"/>
        <dbReference type="ChEBI" id="CHEBI:79333"/>
        <dbReference type="EC" id="3.1.1.96"/>
    </reaction>
</comment>
<organism evidence="5 6">
    <name type="scientific">Hathewaya proteolytica DSM 3090</name>
    <dbReference type="NCBI Taxonomy" id="1121331"/>
    <lineage>
        <taxon>Bacteria</taxon>
        <taxon>Bacillati</taxon>
        <taxon>Bacillota</taxon>
        <taxon>Clostridia</taxon>
        <taxon>Eubacteriales</taxon>
        <taxon>Clostridiaceae</taxon>
        <taxon>Hathewaya</taxon>
    </lineage>
</organism>
<name>A0A1M6P822_9CLOT</name>